<organism evidence="10 11">
    <name type="scientific">Fragilariopsis cylindrus CCMP1102</name>
    <dbReference type="NCBI Taxonomy" id="635003"/>
    <lineage>
        <taxon>Eukaryota</taxon>
        <taxon>Sar</taxon>
        <taxon>Stramenopiles</taxon>
        <taxon>Ochrophyta</taxon>
        <taxon>Bacillariophyta</taxon>
        <taxon>Bacillariophyceae</taxon>
        <taxon>Bacillariophycidae</taxon>
        <taxon>Bacillariales</taxon>
        <taxon>Bacillariaceae</taxon>
        <taxon>Fragilariopsis</taxon>
    </lineage>
</organism>
<keyword evidence="4 7" id="KW-0479">Metal-binding</keyword>
<sequence length="367" mass="40184">MPSSSTTATATTVVPLAVAAAAVIATTSIATIIGLIGGYYYRSITSINDRELKTLKVPKTLLQSEYKEELKLAIQLAMEAGSNMMEYLEAKGTIAEEKLDLGIEIKTNSTDFCTNIDIKNEKLIIDGIRRKFPNHDIIGEESVGTNTIPTMKKSIPTWIIDPIDGTTNFATGLHSLTCVSIGYCIEGQPVLGVIYAPYTNELYIGVKGYGSYRNGVRIYQNPITSTKTLKNAIVCNEMGYTRDENELDTLFNAQKQIMLHDTHGCKGFRQLGSGCLDLCYVASGRLDICYAGLCTEGWKPWDYCAGLIIVKEAGCYMESIYDTDNNNNDNDNESSFDIYGKSVICAVSKDLLDELRSVILTSSTSSS</sequence>
<dbReference type="SUPFAM" id="SSF56655">
    <property type="entry name" value="Carbohydrate phosphatase"/>
    <property type="match status" value="1"/>
</dbReference>
<name>A0A1E7EVR7_9STRA</name>
<dbReference type="Gene3D" id="3.40.190.80">
    <property type="match status" value="1"/>
</dbReference>
<gene>
    <name evidence="10" type="primary">IMP1</name>
    <name evidence="10" type="ORF">FRACYDRAFT_264100</name>
</gene>
<dbReference type="InterPro" id="IPR033942">
    <property type="entry name" value="IMPase"/>
</dbReference>
<dbReference type="EMBL" id="KV784374">
    <property type="protein sequence ID" value="OEU09914.1"/>
    <property type="molecule type" value="Genomic_DNA"/>
</dbReference>
<feature type="binding site" evidence="7">
    <location>
        <position position="164"/>
    </location>
    <ligand>
        <name>Mg(2+)</name>
        <dbReference type="ChEBI" id="CHEBI:18420"/>
        <label>1</label>
        <note>catalytic</note>
    </ligand>
</feature>
<dbReference type="PRINTS" id="PR00377">
    <property type="entry name" value="IMPHPHTASES"/>
</dbReference>
<dbReference type="PROSITE" id="PS00629">
    <property type="entry name" value="IMP_1"/>
    <property type="match status" value="1"/>
</dbReference>
<accession>A0A1E7EVR7</accession>
<evidence type="ECO:0000256" key="4">
    <source>
        <dbReference type="ARBA" id="ARBA00022723"/>
    </source>
</evidence>
<dbReference type="AlphaFoldDB" id="A0A1E7EVR7"/>
<feature type="binding site" evidence="7">
    <location>
        <position position="302"/>
    </location>
    <ligand>
        <name>Mg(2+)</name>
        <dbReference type="ChEBI" id="CHEBI:18420"/>
        <label>1</label>
        <note>catalytic</note>
    </ligand>
</feature>
<keyword evidence="6 7" id="KW-0460">Magnesium</keyword>
<dbReference type="InParanoid" id="A0A1E7EVR7"/>
<keyword evidence="9" id="KW-0812">Transmembrane</keyword>
<dbReference type="GO" id="GO:0007165">
    <property type="term" value="P:signal transduction"/>
    <property type="evidence" value="ECO:0007669"/>
    <property type="project" value="TreeGrafter"/>
</dbReference>
<evidence type="ECO:0000256" key="9">
    <source>
        <dbReference type="SAM" id="Phobius"/>
    </source>
</evidence>
<dbReference type="Gene3D" id="3.30.540.10">
    <property type="entry name" value="Fructose-1,6-Bisphosphatase, subunit A, domain 1"/>
    <property type="match status" value="1"/>
</dbReference>
<dbReference type="EC" id="3.1.3.25" evidence="8"/>
<dbReference type="KEGG" id="fcy:FRACYDRAFT_264100"/>
<feature type="binding site" evidence="7">
    <location>
        <position position="161"/>
    </location>
    <ligand>
        <name>Mg(2+)</name>
        <dbReference type="ChEBI" id="CHEBI:18420"/>
        <label>1</label>
        <note>catalytic</note>
    </ligand>
</feature>
<evidence type="ECO:0000256" key="5">
    <source>
        <dbReference type="ARBA" id="ARBA00022801"/>
    </source>
</evidence>
<comment type="pathway">
    <text evidence="8">Polyol metabolism; myo-inositol biosynthesis; myo-inositol from D-glucose 6-phosphate: step 2/2.</text>
</comment>
<comment type="cofactor">
    <cofactor evidence="2 7 8">
        <name>Mg(2+)</name>
        <dbReference type="ChEBI" id="CHEBI:18420"/>
    </cofactor>
</comment>
<dbReference type="FunFam" id="3.30.540.10:FF:000003">
    <property type="entry name" value="Inositol-1-monophosphatase"/>
    <property type="match status" value="1"/>
</dbReference>
<feature type="binding site" evidence="7">
    <location>
        <position position="163"/>
    </location>
    <ligand>
        <name>Mg(2+)</name>
        <dbReference type="ChEBI" id="CHEBI:18420"/>
        <label>1</label>
        <note>catalytic</note>
    </ligand>
</feature>
<evidence type="ECO:0000256" key="2">
    <source>
        <dbReference type="ARBA" id="ARBA00001946"/>
    </source>
</evidence>
<dbReference type="Proteomes" id="UP000095751">
    <property type="component" value="Unassembled WGS sequence"/>
</dbReference>
<keyword evidence="11" id="KW-1185">Reference proteome</keyword>
<dbReference type="GO" id="GO:0008934">
    <property type="term" value="F:inositol monophosphate 1-phosphatase activity"/>
    <property type="evidence" value="ECO:0007669"/>
    <property type="project" value="InterPro"/>
</dbReference>
<comment type="similarity">
    <text evidence="3 8">Belongs to the inositol monophosphatase superfamily.</text>
</comment>
<evidence type="ECO:0000256" key="8">
    <source>
        <dbReference type="RuleBase" id="RU364068"/>
    </source>
</evidence>
<dbReference type="Pfam" id="PF00459">
    <property type="entry name" value="Inositol_P"/>
    <property type="match status" value="1"/>
</dbReference>
<dbReference type="InterPro" id="IPR020583">
    <property type="entry name" value="Inositol_monoP_metal-BS"/>
</dbReference>
<dbReference type="PANTHER" id="PTHR20854:SF4">
    <property type="entry name" value="INOSITOL-1-MONOPHOSPHATASE-RELATED"/>
    <property type="match status" value="1"/>
</dbReference>
<dbReference type="PANTHER" id="PTHR20854">
    <property type="entry name" value="INOSITOL MONOPHOSPHATASE"/>
    <property type="match status" value="1"/>
</dbReference>
<evidence type="ECO:0000256" key="3">
    <source>
        <dbReference type="ARBA" id="ARBA00009759"/>
    </source>
</evidence>
<evidence type="ECO:0000256" key="7">
    <source>
        <dbReference type="PIRSR" id="PIRSR600760-2"/>
    </source>
</evidence>
<dbReference type="OrthoDB" id="10254945at2759"/>
<evidence type="ECO:0000313" key="10">
    <source>
        <dbReference type="EMBL" id="OEU09914.1"/>
    </source>
</evidence>
<keyword evidence="5 8" id="KW-0378">Hydrolase</keyword>
<reference evidence="10 11" key="1">
    <citation type="submission" date="2016-09" db="EMBL/GenBank/DDBJ databases">
        <title>Extensive genetic diversity and differential bi-allelic expression allows diatom success in the polar Southern Ocean.</title>
        <authorList>
            <consortium name="DOE Joint Genome Institute"/>
            <person name="Mock T."/>
            <person name="Otillar R.P."/>
            <person name="Strauss J."/>
            <person name="Dupont C."/>
            <person name="Frickenhaus S."/>
            <person name="Maumus F."/>
            <person name="Mcmullan M."/>
            <person name="Sanges R."/>
            <person name="Schmutz J."/>
            <person name="Toseland A."/>
            <person name="Valas R."/>
            <person name="Veluchamy A."/>
            <person name="Ward B.J."/>
            <person name="Allen A."/>
            <person name="Barry K."/>
            <person name="Falciatore A."/>
            <person name="Ferrante M."/>
            <person name="Fortunato A.E."/>
            <person name="Gloeckner G."/>
            <person name="Gruber A."/>
            <person name="Hipkin R."/>
            <person name="Janech M."/>
            <person name="Kroth P."/>
            <person name="Leese F."/>
            <person name="Lindquist E."/>
            <person name="Lyon B.R."/>
            <person name="Martin J."/>
            <person name="Mayer C."/>
            <person name="Parker M."/>
            <person name="Quesneville H."/>
            <person name="Raymond J."/>
            <person name="Uhlig C."/>
            <person name="Valentin K.U."/>
            <person name="Worden A.Z."/>
            <person name="Armbrust E.V."/>
            <person name="Bowler C."/>
            <person name="Green B."/>
            <person name="Moulton V."/>
            <person name="Van Oosterhout C."/>
            <person name="Grigoriev I."/>
        </authorList>
    </citation>
    <scope>NUCLEOTIDE SEQUENCE [LARGE SCALE GENOMIC DNA]</scope>
    <source>
        <strain evidence="10 11">CCMP1102</strain>
    </source>
</reference>
<proteinExistence type="inferred from homology"/>
<keyword evidence="9" id="KW-1133">Transmembrane helix</keyword>
<dbReference type="GO" id="GO:0006021">
    <property type="term" value="P:inositol biosynthetic process"/>
    <property type="evidence" value="ECO:0007669"/>
    <property type="project" value="UniProtKB-UniPathway"/>
</dbReference>
<dbReference type="InterPro" id="IPR000760">
    <property type="entry name" value="Inositol_monophosphatase-like"/>
</dbReference>
<comment type="catalytic activity">
    <reaction evidence="1 8">
        <text>a myo-inositol phosphate + H2O = myo-inositol + phosphate</text>
        <dbReference type="Rhea" id="RHEA:24056"/>
        <dbReference type="ChEBI" id="CHEBI:15377"/>
        <dbReference type="ChEBI" id="CHEBI:17268"/>
        <dbReference type="ChEBI" id="CHEBI:43474"/>
        <dbReference type="ChEBI" id="CHEBI:84139"/>
        <dbReference type="EC" id="3.1.3.25"/>
    </reaction>
</comment>
<feature type="transmembrane region" description="Helical" evidence="9">
    <location>
        <begin position="12"/>
        <end position="41"/>
    </location>
</feature>
<evidence type="ECO:0000313" key="11">
    <source>
        <dbReference type="Proteomes" id="UP000095751"/>
    </source>
</evidence>
<dbReference type="CDD" id="cd01639">
    <property type="entry name" value="IMPase"/>
    <property type="match status" value="1"/>
</dbReference>
<dbReference type="UniPathway" id="UPA00823">
    <property type="reaction ID" value="UER00788"/>
</dbReference>
<feature type="binding site" evidence="7">
    <location>
        <position position="140"/>
    </location>
    <ligand>
        <name>Mg(2+)</name>
        <dbReference type="ChEBI" id="CHEBI:18420"/>
        <label>1</label>
        <note>catalytic</note>
    </ligand>
</feature>
<evidence type="ECO:0000256" key="1">
    <source>
        <dbReference type="ARBA" id="ARBA00001033"/>
    </source>
</evidence>
<dbReference type="GO" id="GO:0046872">
    <property type="term" value="F:metal ion binding"/>
    <property type="evidence" value="ECO:0007669"/>
    <property type="project" value="UniProtKB-KW"/>
</dbReference>
<keyword evidence="9" id="KW-0472">Membrane</keyword>
<protein>
    <recommendedName>
        <fullName evidence="8">Inositol-1-monophosphatase</fullName>
        <ecNumber evidence="8">3.1.3.25</ecNumber>
    </recommendedName>
</protein>
<evidence type="ECO:0000256" key="6">
    <source>
        <dbReference type="ARBA" id="ARBA00022842"/>
    </source>
</evidence>